<dbReference type="InterPro" id="IPR054156">
    <property type="entry name" value="YxaF_TetR_C"/>
</dbReference>
<dbReference type="PANTHER" id="PTHR47506">
    <property type="entry name" value="TRANSCRIPTIONAL REGULATORY PROTEIN"/>
    <property type="match status" value="1"/>
</dbReference>
<feature type="DNA-binding region" description="H-T-H motif" evidence="4">
    <location>
        <begin position="27"/>
        <end position="46"/>
    </location>
</feature>
<evidence type="ECO:0000259" key="5">
    <source>
        <dbReference type="PROSITE" id="PS50977"/>
    </source>
</evidence>
<dbReference type="EMBL" id="FOAW01000010">
    <property type="protein sequence ID" value="SEL54504.1"/>
    <property type="molecule type" value="Genomic_DNA"/>
</dbReference>
<name>A0A1H7R3L0_9NOCA</name>
<dbReference type="InterPro" id="IPR001647">
    <property type="entry name" value="HTH_TetR"/>
</dbReference>
<dbReference type="RefSeq" id="WP_072753214.1">
    <property type="nucleotide sequence ID" value="NZ_FOAW01000010.1"/>
</dbReference>
<keyword evidence="2 4" id="KW-0238">DNA-binding</keyword>
<keyword evidence="1" id="KW-0805">Transcription regulation</keyword>
<dbReference type="PROSITE" id="PS50977">
    <property type="entry name" value="HTH_TETR_2"/>
    <property type="match status" value="1"/>
</dbReference>
<dbReference type="SUPFAM" id="SSF46689">
    <property type="entry name" value="Homeodomain-like"/>
    <property type="match status" value="1"/>
</dbReference>
<dbReference type="InterPro" id="IPR009057">
    <property type="entry name" value="Homeodomain-like_sf"/>
</dbReference>
<accession>A0A1H7R3L0</accession>
<reference evidence="7" key="1">
    <citation type="submission" date="2016-10" db="EMBL/GenBank/DDBJ databases">
        <authorList>
            <person name="Varghese N."/>
            <person name="Submissions S."/>
        </authorList>
    </citation>
    <scope>NUCLEOTIDE SEQUENCE [LARGE SCALE GENOMIC DNA]</scope>
    <source>
        <strain evidence="7">DSM 44675</strain>
    </source>
</reference>
<dbReference type="PANTHER" id="PTHR47506:SF3">
    <property type="entry name" value="HTH-TYPE TRANSCRIPTIONAL REGULATOR LMRA"/>
    <property type="match status" value="1"/>
</dbReference>
<evidence type="ECO:0000256" key="2">
    <source>
        <dbReference type="ARBA" id="ARBA00023125"/>
    </source>
</evidence>
<evidence type="ECO:0000313" key="7">
    <source>
        <dbReference type="Proteomes" id="UP000198677"/>
    </source>
</evidence>
<protein>
    <submittedName>
        <fullName evidence="6">DNA-binding transcriptional regulator, AcrR family</fullName>
    </submittedName>
</protein>
<dbReference type="GO" id="GO:0003677">
    <property type="term" value="F:DNA binding"/>
    <property type="evidence" value="ECO:0007669"/>
    <property type="project" value="UniProtKB-UniRule"/>
</dbReference>
<keyword evidence="7" id="KW-1185">Reference proteome</keyword>
<dbReference type="OrthoDB" id="4567939at2"/>
<evidence type="ECO:0000256" key="4">
    <source>
        <dbReference type="PROSITE-ProRule" id="PRU00335"/>
    </source>
</evidence>
<proteinExistence type="predicted"/>
<evidence type="ECO:0000256" key="1">
    <source>
        <dbReference type="ARBA" id="ARBA00023015"/>
    </source>
</evidence>
<dbReference type="Pfam" id="PF21993">
    <property type="entry name" value="TetR_C_13_2"/>
    <property type="match status" value="1"/>
</dbReference>
<dbReference type="AlphaFoldDB" id="A0A1H7R3L0"/>
<sequence>MTTARPRARLLASTIATVQELGVNAAGLTELLKRSNASRNSLYQHFPAGKGQLVETATRIVSRVVYSHLNVMADKLASAPSVEQWLDELFAFWREPLESSEYRLGSFMMAAALDEQNPAVQSAAGQAFTDWTSRLADGMVAAGIEGAAARSMAGLLLSVIEGAIVQSRALESSQPFADARTQLSVLMEHHLTLRGAPVAPSD</sequence>
<dbReference type="Gene3D" id="1.10.357.10">
    <property type="entry name" value="Tetracycline Repressor, domain 2"/>
    <property type="match status" value="1"/>
</dbReference>
<dbReference type="InterPro" id="IPR036271">
    <property type="entry name" value="Tet_transcr_reg_TetR-rel_C_sf"/>
</dbReference>
<evidence type="ECO:0000313" key="6">
    <source>
        <dbReference type="EMBL" id="SEL54504.1"/>
    </source>
</evidence>
<gene>
    <name evidence="6" type="ORF">SAMN05444583_110124</name>
</gene>
<evidence type="ECO:0000256" key="3">
    <source>
        <dbReference type="ARBA" id="ARBA00023163"/>
    </source>
</evidence>
<feature type="domain" description="HTH tetR-type" evidence="5">
    <location>
        <begin position="4"/>
        <end position="64"/>
    </location>
</feature>
<dbReference type="Proteomes" id="UP000198677">
    <property type="component" value="Unassembled WGS sequence"/>
</dbReference>
<dbReference type="SUPFAM" id="SSF48498">
    <property type="entry name" value="Tetracyclin repressor-like, C-terminal domain"/>
    <property type="match status" value="1"/>
</dbReference>
<keyword evidence="3" id="KW-0804">Transcription</keyword>
<organism evidence="6 7">
    <name type="scientific">Rhodococcus maanshanensis</name>
    <dbReference type="NCBI Taxonomy" id="183556"/>
    <lineage>
        <taxon>Bacteria</taxon>
        <taxon>Bacillati</taxon>
        <taxon>Actinomycetota</taxon>
        <taxon>Actinomycetes</taxon>
        <taxon>Mycobacteriales</taxon>
        <taxon>Nocardiaceae</taxon>
        <taxon>Rhodococcus</taxon>
    </lineage>
</organism>